<dbReference type="AlphaFoldDB" id="A0A7C2TM75"/>
<evidence type="ECO:0000313" key="12">
    <source>
        <dbReference type="EMBL" id="HET98202.1"/>
    </source>
</evidence>
<feature type="binding site" evidence="11">
    <location>
        <position position="175"/>
    </location>
    <ligand>
        <name>3-amino-2-oxopropyl phosphate</name>
        <dbReference type="ChEBI" id="CHEBI:57279"/>
    </ligand>
</feature>
<keyword evidence="9 11" id="KW-0664">Pyridoxine biosynthesis</keyword>
<keyword evidence="6 10" id="KW-0255">Endonuclease</keyword>
<feature type="binding site" evidence="11">
    <location>
        <position position="164"/>
    </location>
    <ligand>
        <name>3-amino-2-oxopropyl phosphate</name>
        <dbReference type="ChEBI" id="CHEBI:57279"/>
    </ligand>
</feature>
<comment type="catalytic activity">
    <reaction evidence="11">
        <text>3-amino-2-oxopropyl phosphate + 1-deoxy-D-xylulose 5-phosphate = pyridoxine 5'-phosphate + phosphate + 2 H2O + H(+)</text>
        <dbReference type="Rhea" id="RHEA:15265"/>
        <dbReference type="ChEBI" id="CHEBI:15377"/>
        <dbReference type="ChEBI" id="CHEBI:15378"/>
        <dbReference type="ChEBI" id="CHEBI:43474"/>
        <dbReference type="ChEBI" id="CHEBI:57279"/>
        <dbReference type="ChEBI" id="CHEBI:57792"/>
        <dbReference type="ChEBI" id="CHEBI:58589"/>
        <dbReference type="EC" id="2.6.99.2"/>
    </reaction>
</comment>
<dbReference type="InterPro" id="IPR036130">
    <property type="entry name" value="Pyridoxine-5'_phos_synth"/>
</dbReference>
<dbReference type="InterPro" id="IPR013785">
    <property type="entry name" value="Aldolase_TIM"/>
</dbReference>
<dbReference type="EC" id="2.6.99.2" evidence="11"/>
<feature type="binding site" evidence="11">
    <location>
        <position position="202"/>
    </location>
    <ligand>
        <name>1-deoxy-D-xylulose 5-phosphate</name>
        <dbReference type="ChEBI" id="CHEBI:57792"/>
    </ligand>
</feature>
<evidence type="ECO:0000256" key="5">
    <source>
        <dbReference type="ARBA" id="ARBA00022723"/>
    </source>
</evidence>
<evidence type="ECO:0000256" key="4">
    <source>
        <dbReference type="ARBA" id="ARBA00022722"/>
    </source>
</evidence>
<comment type="cofactor">
    <cofactor evidence="10">
        <name>Zn(2+)</name>
        <dbReference type="ChEBI" id="CHEBI:29105"/>
    </cofactor>
    <text evidence="10">Binds 1 zinc ion.</text>
</comment>
<dbReference type="SUPFAM" id="SSF55486">
    <property type="entry name" value="Metalloproteases ('zincins'), catalytic domain"/>
    <property type="match status" value="1"/>
</dbReference>
<feature type="binding site" evidence="11">
    <location>
        <position position="207"/>
    </location>
    <ligand>
        <name>1-deoxy-D-xylulose 5-phosphate</name>
        <dbReference type="ChEBI" id="CHEBI:57792"/>
    </ligand>
</feature>
<feature type="binding site" evidence="11">
    <location>
        <begin position="166"/>
        <end position="167"/>
    </location>
    <ligand>
        <name>1-deoxy-D-xylulose 5-phosphate</name>
        <dbReference type="ChEBI" id="CHEBI:57792"/>
    </ligand>
</feature>
<feature type="site" description="Transition state stabilizer" evidence="11">
    <location>
        <position position="308"/>
    </location>
</feature>
<dbReference type="GO" id="GO:0004222">
    <property type="term" value="F:metalloendopeptidase activity"/>
    <property type="evidence" value="ECO:0007669"/>
    <property type="project" value="InterPro"/>
</dbReference>
<comment type="pathway">
    <text evidence="11">Cofactor biosynthesis; pyridoxine 5'-phosphate biosynthesis; pyridoxine 5'-phosphate from D-erythrose 4-phosphate: step 5/5.</text>
</comment>
<dbReference type="EC" id="3.1.-.-" evidence="10"/>
<dbReference type="HAMAP" id="MF_00009">
    <property type="entry name" value="Endoribonucl_YbeY"/>
    <property type="match status" value="1"/>
</dbReference>
<reference evidence="12" key="1">
    <citation type="journal article" date="2020" name="mSystems">
        <title>Genome- and Community-Level Interaction Insights into Carbon Utilization and Element Cycling Functions of Hydrothermarchaeota in Hydrothermal Sediment.</title>
        <authorList>
            <person name="Zhou Z."/>
            <person name="Liu Y."/>
            <person name="Xu W."/>
            <person name="Pan J."/>
            <person name="Luo Z.H."/>
            <person name="Li M."/>
        </authorList>
    </citation>
    <scope>NUCLEOTIDE SEQUENCE [LARGE SCALE GENOMIC DNA]</scope>
    <source>
        <strain evidence="12">SpSt-1224</strain>
    </source>
</reference>
<evidence type="ECO:0000256" key="7">
    <source>
        <dbReference type="ARBA" id="ARBA00022801"/>
    </source>
</evidence>
<evidence type="ECO:0000256" key="2">
    <source>
        <dbReference type="ARBA" id="ARBA00022490"/>
    </source>
</evidence>
<dbReference type="Pfam" id="PF02130">
    <property type="entry name" value="YbeY"/>
    <property type="match status" value="1"/>
</dbReference>
<dbReference type="GO" id="GO:0006364">
    <property type="term" value="P:rRNA processing"/>
    <property type="evidence" value="ECO:0007669"/>
    <property type="project" value="UniProtKB-UniRule"/>
</dbReference>
<dbReference type="GO" id="GO:0005829">
    <property type="term" value="C:cytosol"/>
    <property type="evidence" value="ECO:0007669"/>
    <property type="project" value="TreeGrafter"/>
</dbReference>
<evidence type="ECO:0000256" key="10">
    <source>
        <dbReference type="HAMAP-Rule" id="MF_00009"/>
    </source>
</evidence>
<dbReference type="InterPro" id="IPR002036">
    <property type="entry name" value="YbeY"/>
</dbReference>
<evidence type="ECO:0000256" key="11">
    <source>
        <dbReference type="HAMAP-Rule" id="MF_00279"/>
    </source>
</evidence>
<keyword evidence="10" id="KW-0698">rRNA processing</keyword>
<dbReference type="CDD" id="cd00003">
    <property type="entry name" value="PNPsynthase"/>
    <property type="match status" value="1"/>
</dbReference>
<dbReference type="PROSITE" id="PS01306">
    <property type="entry name" value="UPF0054"/>
    <property type="match status" value="1"/>
</dbReference>
<feature type="binding site" evidence="11">
    <location>
        <begin position="370"/>
        <end position="371"/>
    </location>
    <ligand>
        <name>3-amino-2-oxopropyl phosphate</name>
        <dbReference type="ChEBI" id="CHEBI:57279"/>
    </ligand>
</feature>
<evidence type="ECO:0000256" key="9">
    <source>
        <dbReference type="ARBA" id="ARBA00023096"/>
    </source>
</evidence>
<feature type="binding site" evidence="10">
    <location>
        <position position="122"/>
    </location>
    <ligand>
        <name>Zn(2+)</name>
        <dbReference type="ChEBI" id="CHEBI:29105"/>
        <note>catalytic</note>
    </ligand>
</feature>
<feature type="binding site" evidence="11">
    <location>
        <position position="257"/>
    </location>
    <ligand>
        <name>1-deoxy-D-xylulose 5-phosphate</name>
        <dbReference type="ChEBI" id="CHEBI:57792"/>
    </ligand>
</feature>
<name>A0A7C2TM75_9BACT</name>
<gene>
    <name evidence="10" type="primary">ybeY</name>
    <name evidence="11" type="synonym">pdxJ</name>
    <name evidence="12" type="ORF">ENN98_05855</name>
</gene>
<evidence type="ECO:0000256" key="1">
    <source>
        <dbReference type="ARBA" id="ARBA00010875"/>
    </source>
</evidence>
<evidence type="ECO:0000256" key="3">
    <source>
        <dbReference type="ARBA" id="ARBA00022679"/>
    </source>
</evidence>
<keyword evidence="3 11" id="KW-0808">Transferase</keyword>
<feature type="active site" description="Proton acceptor" evidence="11">
    <location>
        <position position="227"/>
    </location>
</feature>
<dbReference type="GO" id="GO:0008270">
    <property type="term" value="F:zinc ion binding"/>
    <property type="evidence" value="ECO:0007669"/>
    <property type="project" value="UniProtKB-UniRule"/>
</dbReference>
<dbReference type="InterPro" id="IPR023091">
    <property type="entry name" value="MetalPrtase_cat_dom_sf_prd"/>
</dbReference>
<dbReference type="Gene3D" id="3.40.390.30">
    <property type="entry name" value="Metalloproteases ('zincins'), catalytic domain"/>
    <property type="match status" value="1"/>
</dbReference>
<comment type="similarity">
    <text evidence="1 10">Belongs to the endoribonuclease YbeY family.</text>
</comment>
<keyword evidence="5 10" id="KW-0479">Metal-binding</keyword>
<feature type="binding site" evidence="11">
    <location>
        <position position="349"/>
    </location>
    <ligand>
        <name>3-amino-2-oxopropyl phosphate</name>
        <dbReference type="ChEBI" id="CHEBI:57279"/>
    </ligand>
</feature>
<dbReference type="InterPro" id="IPR004569">
    <property type="entry name" value="PyrdxlP_synth_PdxJ"/>
</dbReference>
<comment type="similarity">
    <text evidence="11">Belongs to the PNP synthase family.</text>
</comment>
<dbReference type="GO" id="GO:0033856">
    <property type="term" value="F:pyridoxine 5'-phosphate synthase activity"/>
    <property type="evidence" value="ECO:0007669"/>
    <property type="project" value="UniProtKB-UniRule"/>
</dbReference>
<dbReference type="PANTHER" id="PTHR30456:SF0">
    <property type="entry name" value="PYRIDOXINE 5'-PHOSPHATE SYNTHASE"/>
    <property type="match status" value="1"/>
</dbReference>
<keyword evidence="10" id="KW-0690">Ribosome biogenesis</keyword>
<accession>A0A7C2TM75</accession>
<feature type="binding site" evidence="10">
    <location>
        <position position="128"/>
    </location>
    <ligand>
        <name>Zn(2+)</name>
        <dbReference type="ChEBI" id="CHEBI:29105"/>
        <note>catalytic</note>
    </ligand>
</feature>
<feature type="active site" description="Proton donor" evidence="11">
    <location>
        <position position="348"/>
    </location>
</feature>
<dbReference type="PANTHER" id="PTHR30456">
    <property type="entry name" value="PYRIDOXINE 5'-PHOSPHATE SYNTHASE"/>
    <property type="match status" value="1"/>
</dbReference>
<protein>
    <recommendedName>
        <fullName evidence="10 11">Multifunctional fusion protein</fullName>
    </recommendedName>
    <domain>
        <recommendedName>
            <fullName evidence="11">Pyridoxine 5'-phosphate synthase</fullName>
            <shortName evidence="11">PNP synthase</shortName>
            <ecNumber evidence="11">2.6.99.2</ecNumber>
        </recommendedName>
    </domain>
    <domain>
        <recommendedName>
            <fullName evidence="10">Endoribonuclease YbeY</fullName>
            <ecNumber evidence="10">3.1.-.-</ecNumber>
        </recommendedName>
    </domain>
</protein>
<dbReference type="SUPFAM" id="SSF63892">
    <property type="entry name" value="Pyridoxine 5'-phosphate synthase"/>
    <property type="match status" value="1"/>
</dbReference>
<keyword evidence="8 10" id="KW-0862">Zinc</keyword>
<proteinExistence type="inferred from homology"/>
<dbReference type="UniPathway" id="UPA00244">
    <property type="reaction ID" value="UER00313"/>
</dbReference>
<dbReference type="NCBIfam" id="TIGR00043">
    <property type="entry name" value="rRNA maturation RNase YbeY"/>
    <property type="match status" value="1"/>
</dbReference>
<comment type="function">
    <text evidence="11">Catalyzes the complicated ring closure reaction between the two acyclic compounds 1-deoxy-D-xylulose-5-phosphate (DXP) and 3-amino-2-oxopropyl phosphate (1-amino-acetone-3-phosphate or AAP) to form pyridoxine 5'-phosphate (PNP) and inorganic phosphate.</text>
</comment>
<dbReference type="Proteomes" id="UP000885986">
    <property type="component" value="Unassembled WGS sequence"/>
</dbReference>
<keyword evidence="2 10" id="KW-0963">Cytoplasm</keyword>
<feature type="binding site" evidence="10">
    <location>
        <position position="118"/>
    </location>
    <ligand>
        <name>Zn(2+)</name>
        <dbReference type="ChEBI" id="CHEBI:29105"/>
        <note>catalytic</note>
    </ligand>
</feature>
<keyword evidence="7 10" id="KW-0378">Hydrolase</keyword>
<comment type="function">
    <text evidence="10">Single strand-specific metallo-endoribonuclease involved in late-stage 70S ribosome quality control and in maturation of the 3' terminus of the 16S rRNA.</text>
</comment>
<organism evidence="12">
    <name type="scientific">Desulfurivibrio alkaliphilus</name>
    <dbReference type="NCBI Taxonomy" id="427923"/>
    <lineage>
        <taxon>Bacteria</taxon>
        <taxon>Pseudomonadati</taxon>
        <taxon>Thermodesulfobacteriota</taxon>
        <taxon>Desulfobulbia</taxon>
        <taxon>Desulfobulbales</taxon>
        <taxon>Desulfobulbaceae</taxon>
        <taxon>Desulfurivibrio</taxon>
    </lineage>
</organism>
<dbReference type="NCBIfam" id="NF003627">
    <property type="entry name" value="PRK05265.1-5"/>
    <property type="match status" value="1"/>
</dbReference>
<evidence type="ECO:0000256" key="6">
    <source>
        <dbReference type="ARBA" id="ARBA00022759"/>
    </source>
</evidence>
<sequence length="395" mass="42666">MTVLLTHQGGEISPRELERLQSRAGLLLNLCRRPRAELSVLLVDDERMQGLNAQYRNKDRPTNVLAFPQQTGEADLAAGAGGGPDLLGDVVISLPTAAREAATQGITFERRLAWLLIHGLLHLLGHDHERSEQDAAAMGAAEQQLLGQLTSAERRSKMIQLAVNVDHVATLRQARGINEPDPVLAAGICELAGASGIVIHLREDRRHIQDRDLLLLRQTVKSKLNLEMAAAAEIIAMALKVKPDMVTLVPEKRRELTTEGGLNVSGQRKKLAKVIKDLNRARIPVSLFIDPDPTQIAAAAEVGATFVEIHTGRYCDATGDAERDREFALVAAAAEEALAAGLRVNAGHGLNYLNTGRIAALGTIEELSIGHAIMARAIMVGLERAVKEMLAIIHS</sequence>
<dbReference type="InterPro" id="IPR020549">
    <property type="entry name" value="YbeY_CS"/>
</dbReference>
<dbReference type="EMBL" id="DSDS01000136">
    <property type="protein sequence ID" value="HET98202.1"/>
    <property type="molecule type" value="Genomic_DNA"/>
</dbReference>
<dbReference type="GO" id="GO:0008615">
    <property type="term" value="P:pyridoxine biosynthetic process"/>
    <property type="evidence" value="ECO:0007669"/>
    <property type="project" value="UniProtKB-UniRule"/>
</dbReference>
<keyword evidence="4 10" id="KW-0540">Nuclease</keyword>
<dbReference type="GO" id="GO:0004521">
    <property type="term" value="F:RNA endonuclease activity"/>
    <property type="evidence" value="ECO:0007669"/>
    <property type="project" value="UniProtKB-UniRule"/>
</dbReference>
<dbReference type="HAMAP" id="MF_00279">
    <property type="entry name" value="PdxJ"/>
    <property type="match status" value="1"/>
</dbReference>
<dbReference type="Gene3D" id="3.20.20.70">
    <property type="entry name" value="Aldolase class I"/>
    <property type="match status" value="1"/>
</dbReference>
<dbReference type="Pfam" id="PF03740">
    <property type="entry name" value="PdxJ"/>
    <property type="match status" value="1"/>
</dbReference>
<feature type="active site" description="Proton acceptor" evidence="11">
    <location>
        <position position="200"/>
    </location>
</feature>
<comment type="subunit">
    <text evidence="11">Homooctamer; tetramer of dimers.</text>
</comment>
<comment type="caution">
    <text evidence="12">The sequence shown here is derived from an EMBL/GenBank/DDBJ whole genome shotgun (WGS) entry which is preliminary data.</text>
</comment>
<evidence type="ECO:0000256" key="8">
    <source>
        <dbReference type="ARBA" id="ARBA00022833"/>
    </source>
</evidence>
<comment type="subcellular location">
    <subcellularLocation>
        <location evidence="10">Cytoplasm</location>
    </subcellularLocation>
</comment>
<dbReference type="NCBIfam" id="NF003625">
    <property type="entry name" value="PRK05265.1-3"/>
    <property type="match status" value="1"/>
</dbReference>
<dbReference type="NCBIfam" id="TIGR00559">
    <property type="entry name" value="pdxJ"/>
    <property type="match status" value="1"/>
</dbReference>